<evidence type="ECO:0000313" key="3">
    <source>
        <dbReference type="Proteomes" id="UP000198990"/>
    </source>
</evidence>
<feature type="chain" id="PRO_5011731828" description="GLPGLI family protein" evidence="1">
    <location>
        <begin position="19"/>
        <end position="240"/>
    </location>
</feature>
<dbReference type="RefSeq" id="WP_143057816.1">
    <property type="nucleotide sequence ID" value="NZ_FNZN01000004.1"/>
</dbReference>
<keyword evidence="3" id="KW-1185">Reference proteome</keyword>
<dbReference type="STRING" id="228957.SAMN04488008_104410"/>
<gene>
    <name evidence="2" type="ORF">SAMN04488008_104410</name>
</gene>
<sequence length="240" mass="27271">MKKSLLLLMLLSFQMNIAQTESIVENHPLKAMDLVLFSFGMDSPIAIGTISDTGALNFKFPKDLNFISDETKANFLSDAAFTLFSKCDNSYDILSEEENCKAVNAGYISLRTKENPYSGLLFMVTDENLVPWLEDYGAIDAVLGSYFELIYIESDFNYQGECTSTVTYVENDPVETIYTYDLHLKAGFNFIEYKIESVTEHKIPSMYEEGVFDNILKPRTIKVSSTQSVPQNTRWIGKYF</sequence>
<dbReference type="Proteomes" id="UP000198990">
    <property type="component" value="Unassembled WGS sequence"/>
</dbReference>
<dbReference type="AlphaFoldDB" id="A0A1H7RVW6"/>
<dbReference type="OrthoDB" id="1418179at2"/>
<keyword evidence="1" id="KW-0732">Signal</keyword>
<evidence type="ECO:0000313" key="2">
    <source>
        <dbReference type="EMBL" id="SEL64306.1"/>
    </source>
</evidence>
<reference evidence="3" key="1">
    <citation type="submission" date="2016-10" db="EMBL/GenBank/DDBJ databases">
        <authorList>
            <person name="Varghese N."/>
            <person name="Submissions S."/>
        </authorList>
    </citation>
    <scope>NUCLEOTIDE SEQUENCE [LARGE SCALE GENOMIC DNA]</scope>
    <source>
        <strain evidence="3">DSM 16471</strain>
    </source>
</reference>
<dbReference type="EMBL" id="FNZN01000004">
    <property type="protein sequence ID" value="SEL64306.1"/>
    <property type="molecule type" value="Genomic_DNA"/>
</dbReference>
<organism evidence="2 3">
    <name type="scientific">Maribacter orientalis</name>
    <dbReference type="NCBI Taxonomy" id="228957"/>
    <lineage>
        <taxon>Bacteria</taxon>
        <taxon>Pseudomonadati</taxon>
        <taxon>Bacteroidota</taxon>
        <taxon>Flavobacteriia</taxon>
        <taxon>Flavobacteriales</taxon>
        <taxon>Flavobacteriaceae</taxon>
        <taxon>Maribacter</taxon>
    </lineage>
</organism>
<evidence type="ECO:0008006" key="4">
    <source>
        <dbReference type="Google" id="ProtNLM"/>
    </source>
</evidence>
<feature type="signal peptide" evidence="1">
    <location>
        <begin position="1"/>
        <end position="18"/>
    </location>
</feature>
<name>A0A1H7RVW6_9FLAO</name>
<accession>A0A1H7RVW6</accession>
<proteinExistence type="predicted"/>
<protein>
    <recommendedName>
        <fullName evidence="4">GLPGLI family protein</fullName>
    </recommendedName>
</protein>
<evidence type="ECO:0000256" key="1">
    <source>
        <dbReference type="SAM" id="SignalP"/>
    </source>
</evidence>